<evidence type="ECO:0000256" key="4">
    <source>
        <dbReference type="ARBA" id="ARBA00023136"/>
    </source>
</evidence>
<dbReference type="Proteomes" id="UP000019140">
    <property type="component" value="Unassembled WGS sequence"/>
</dbReference>
<feature type="transmembrane region" description="Helical" evidence="5">
    <location>
        <begin position="73"/>
        <end position="93"/>
    </location>
</feature>
<evidence type="ECO:0008006" key="8">
    <source>
        <dbReference type="Google" id="ProtNLM"/>
    </source>
</evidence>
<dbReference type="InterPro" id="IPR023352">
    <property type="entry name" value="MAPEG-like_dom_sf"/>
</dbReference>
<dbReference type="EMBL" id="AZHX01000488">
    <property type="protein sequence ID" value="ETX07261.1"/>
    <property type="molecule type" value="Genomic_DNA"/>
</dbReference>
<reference evidence="6 7" key="1">
    <citation type="journal article" date="2014" name="Nature">
        <title>An environmental bacterial taxon with a large and distinct metabolic repertoire.</title>
        <authorList>
            <person name="Wilson M.C."/>
            <person name="Mori T."/>
            <person name="Ruckert C."/>
            <person name="Uria A.R."/>
            <person name="Helf M.J."/>
            <person name="Takada K."/>
            <person name="Gernert C."/>
            <person name="Steffens U.A."/>
            <person name="Heycke N."/>
            <person name="Schmitt S."/>
            <person name="Rinke C."/>
            <person name="Helfrich E.J."/>
            <person name="Brachmann A.O."/>
            <person name="Gurgui C."/>
            <person name="Wakimoto T."/>
            <person name="Kracht M."/>
            <person name="Crusemann M."/>
            <person name="Hentschel U."/>
            <person name="Abe I."/>
            <person name="Matsunaga S."/>
            <person name="Kalinowski J."/>
            <person name="Takeyama H."/>
            <person name="Piel J."/>
        </authorList>
    </citation>
    <scope>NUCLEOTIDE SEQUENCE [LARGE SCALE GENOMIC DNA]</scope>
    <source>
        <strain evidence="7">TSY2</strain>
    </source>
</reference>
<dbReference type="Gene3D" id="1.20.120.550">
    <property type="entry name" value="Membrane associated eicosanoid/glutathione metabolism-like domain"/>
    <property type="match status" value="1"/>
</dbReference>
<evidence type="ECO:0000256" key="3">
    <source>
        <dbReference type="ARBA" id="ARBA00022989"/>
    </source>
</evidence>
<keyword evidence="7" id="KW-1185">Reference proteome</keyword>
<protein>
    <recommendedName>
        <fullName evidence="8">Glutathione metabolism protein</fullName>
    </recommendedName>
</protein>
<dbReference type="GO" id="GO:0016020">
    <property type="term" value="C:membrane"/>
    <property type="evidence" value="ECO:0007669"/>
    <property type="project" value="UniProtKB-SubCell"/>
</dbReference>
<proteinExistence type="predicted"/>
<dbReference type="InterPro" id="IPR001129">
    <property type="entry name" value="Membr-assoc_MAPEG"/>
</dbReference>
<keyword evidence="4 5" id="KW-0472">Membrane</keyword>
<gene>
    <name evidence="6" type="ORF">ETSY2_12200</name>
</gene>
<keyword evidence="3 5" id="KW-1133">Transmembrane helix</keyword>
<dbReference type="Pfam" id="PF01124">
    <property type="entry name" value="MAPEG"/>
    <property type="match status" value="1"/>
</dbReference>
<feature type="transmembrane region" description="Helical" evidence="5">
    <location>
        <begin position="6"/>
        <end position="27"/>
    </location>
</feature>
<dbReference type="PANTHER" id="PTHR35814">
    <property type="match status" value="1"/>
</dbReference>
<comment type="subcellular location">
    <subcellularLocation>
        <location evidence="1">Membrane</location>
    </subcellularLocation>
</comment>
<evidence type="ECO:0000256" key="2">
    <source>
        <dbReference type="ARBA" id="ARBA00022692"/>
    </source>
</evidence>
<name>W4MBI6_9BACT</name>
<feature type="transmembrane region" description="Helical" evidence="5">
    <location>
        <begin position="48"/>
        <end position="67"/>
    </location>
</feature>
<organism evidence="6 7">
    <name type="scientific">Candidatus Entotheonella gemina</name>
    <dbReference type="NCBI Taxonomy" id="1429439"/>
    <lineage>
        <taxon>Bacteria</taxon>
        <taxon>Pseudomonadati</taxon>
        <taxon>Nitrospinota/Tectimicrobiota group</taxon>
        <taxon>Candidatus Tectimicrobiota</taxon>
        <taxon>Candidatus Entotheonellia</taxon>
        <taxon>Candidatus Entotheonellales</taxon>
        <taxon>Candidatus Entotheonellaceae</taxon>
        <taxon>Candidatus Entotheonella</taxon>
    </lineage>
</organism>
<evidence type="ECO:0000313" key="6">
    <source>
        <dbReference type="EMBL" id="ETX07261.1"/>
    </source>
</evidence>
<feature type="transmembrane region" description="Helical" evidence="5">
    <location>
        <begin position="105"/>
        <end position="124"/>
    </location>
</feature>
<keyword evidence="2 5" id="KW-0812">Transmembrane</keyword>
<dbReference type="AlphaFoldDB" id="W4MBI6"/>
<comment type="caution">
    <text evidence="6">The sequence shown here is derived from an EMBL/GenBank/DDBJ whole genome shotgun (WGS) entry which is preliminary data.</text>
</comment>
<dbReference type="SUPFAM" id="SSF161084">
    <property type="entry name" value="MAPEG domain-like"/>
    <property type="match status" value="1"/>
</dbReference>
<evidence type="ECO:0000256" key="1">
    <source>
        <dbReference type="ARBA" id="ARBA00004370"/>
    </source>
</evidence>
<sequence length="125" mass="13774">MDTQITPLYAGILGLMLVALGIRAILLNPGDEAGEEIKRFRFDKGMQAFGNFTEYAPFALILIWWFEQQSGEGTFVHILCLGLLAGRLVHAFGVSQVNEKPAFRVAGMALTFIVITTVAVRLVLF</sequence>
<evidence type="ECO:0000313" key="7">
    <source>
        <dbReference type="Proteomes" id="UP000019140"/>
    </source>
</evidence>
<dbReference type="PANTHER" id="PTHR35814:SF1">
    <property type="entry name" value="GLUTATHIONE S-TRANSFERASE-RELATED"/>
    <property type="match status" value="1"/>
</dbReference>
<dbReference type="HOGENOM" id="CLU_134926_1_0_7"/>
<accession>W4MBI6</accession>
<evidence type="ECO:0000256" key="5">
    <source>
        <dbReference type="SAM" id="Phobius"/>
    </source>
</evidence>